<dbReference type="Pfam" id="PF20256">
    <property type="entry name" value="MoCoBD_2"/>
    <property type="match status" value="2"/>
</dbReference>
<dbReference type="Gene3D" id="3.30.365.10">
    <property type="entry name" value="Aldehyde oxidase/xanthine dehydrogenase, molybdopterin binding domain"/>
    <property type="match status" value="4"/>
</dbReference>
<name>A0A515DE61_9BURK</name>
<dbReference type="SMART" id="SM01008">
    <property type="entry name" value="Ald_Xan_dh_C"/>
    <property type="match status" value="1"/>
</dbReference>
<dbReference type="InterPro" id="IPR012368">
    <property type="entry name" value="OxRdtase_Mopterin-bd_su_IorB"/>
</dbReference>
<keyword evidence="3" id="KW-1185">Reference proteome</keyword>
<proteinExistence type="predicted"/>
<dbReference type="PANTHER" id="PTHR47495:SF2">
    <property type="entry name" value="ALDEHYDE DEHYDROGENASE"/>
    <property type="match status" value="1"/>
</dbReference>
<sequence length="725" mass="77185">MSAYKNPEVSSPTSGPTRRSILKAFAVGGALMVIVELAAGASKTATNAQDQVLNAIVRVGADDVVTLVMPRVEMGQGTYTSLPLLIAEELEIDPAWVRLEHAPADDKLYANPSLGIQATGGSTSVSSAWIPMRQAGAAARIMLIQAAAKAWGVEPSACRAENGSVVHAATGRRLSYGKLAVQAAAVPVPAEIALKPVNTFRRIGGDQLRLDAAGKVNGTAQFGIDVILPGMLVAAVAASPVAGGKVRSVDAAAALRVRGVQQVVQLDDVVGIVAKHMGAARKGLAAANVQWDDGSAAGYSSERMIAELEQASRRDGATARSEGNVATARAAGARSFDVVYQQPLLAHATMEPMNCTAHVRPDGCELWLGTQVPTRAQATAAEVTGLPIEKVTVHNQLLGGGFGRRLDVDYVTQAVRVAQKVKAPLKVVWTREEDMQHDTYRPYHYNRLSATLDATGHPTAWHHRVTGSSVLARWAPAAYKDDIDGDAIRDAAGPYAFPNVLVQYVRQDPPQGLNTGWWRGVGHMQNGFPVECFLDELAHASGRDPIEYRKPLLDKHPRAKRVLDLLADKVQWSRPLPKGHGRGIALTFAFGTYAAQVTEVAVDPDGTVRPLRIVTVVDCGVVVSPKSVVAQVQGGSIFGLSAVLFGNISIKNGRVEQSNFHDYRVLRINETPVIETHIVPSIDTPGGIGEVATVLVTPSVLNAVFAATGKRVRRLPFEPNELRTA</sequence>
<reference evidence="2 3" key="1">
    <citation type="submission" date="2019-01" db="EMBL/GenBank/DDBJ databases">
        <title>Genomic insights into a novel species Rhodoferax sp.</title>
        <authorList>
            <person name="Jin L."/>
        </authorList>
    </citation>
    <scope>NUCLEOTIDE SEQUENCE [LARGE SCALE GENOMIC DNA]</scope>
    <source>
        <strain evidence="2 3">CHu59-6-5</strain>
    </source>
</reference>
<dbReference type="AlphaFoldDB" id="A0A515DE61"/>
<protein>
    <submittedName>
        <fullName evidence="2">Xanthine dehydrogenase family protein molybdopterin-binding subunit</fullName>
    </submittedName>
</protein>
<dbReference type="InterPro" id="IPR046867">
    <property type="entry name" value="AldOxase/xan_DH_MoCoBD2"/>
</dbReference>
<dbReference type="InterPro" id="IPR000674">
    <property type="entry name" value="Ald_Oxase/Xan_DH_a/b"/>
</dbReference>
<accession>A0A515DE61</accession>
<dbReference type="OrthoDB" id="9767994at2"/>
<dbReference type="GO" id="GO:0016491">
    <property type="term" value="F:oxidoreductase activity"/>
    <property type="evidence" value="ECO:0007669"/>
    <property type="project" value="InterPro"/>
</dbReference>
<organism evidence="2 3">
    <name type="scientific">Rhodoferax sediminis</name>
    <dbReference type="NCBI Taxonomy" id="2509614"/>
    <lineage>
        <taxon>Bacteria</taxon>
        <taxon>Pseudomonadati</taxon>
        <taxon>Pseudomonadota</taxon>
        <taxon>Betaproteobacteria</taxon>
        <taxon>Burkholderiales</taxon>
        <taxon>Comamonadaceae</taxon>
        <taxon>Rhodoferax</taxon>
    </lineage>
</organism>
<dbReference type="Gene3D" id="3.90.1170.50">
    <property type="entry name" value="Aldehyde oxidase/xanthine dehydrogenase, a/b hammerhead"/>
    <property type="match status" value="1"/>
</dbReference>
<dbReference type="EMBL" id="CP035503">
    <property type="protein sequence ID" value="QDL38708.1"/>
    <property type="molecule type" value="Genomic_DNA"/>
</dbReference>
<dbReference type="PANTHER" id="PTHR47495">
    <property type="entry name" value="ALDEHYDE DEHYDROGENASE"/>
    <property type="match status" value="1"/>
</dbReference>
<dbReference type="PROSITE" id="PS51318">
    <property type="entry name" value="TAT"/>
    <property type="match status" value="1"/>
</dbReference>
<dbReference type="InterPro" id="IPR037165">
    <property type="entry name" value="AldOxase/xan_DH_Mopterin-bd_sf"/>
</dbReference>
<dbReference type="Pfam" id="PF02738">
    <property type="entry name" value="MoCoBD_1"/>
    <property type="match status" value="1"/>
</dbReference>
<dbReference type="Proteomes" id="UP000316798">
    <property type="component" value="Chromosome"/>
</dbReference>
<dbReference type="KEGG" id="rhf:EUB48_16460"/>
<evidence type="ECO:0000313" key="3">
    <source>
        <dbReference type="Proteomes" id="UP000316798"/>
    </source>
</evidence>
<evidence type="ECO:0000313" key="2">
    <source>
        <dbReference type="EMBL" id="QDL38708.1"/>
    </source>
</evidence>
<dbReference type="RefSeq" id="WP_142820145.1">
    <property type="nucleotide sequence ID" value="NZ_CP035503.1"/>
</dbReference>
<evidence type="ECO:0000259" key="1">
    <source>
        <dbReference type="SMART" id="SM01008"/>
    </source>
</evidence>
<dbReference type="SUPFAM" id="SSF56003">
    <property type="entry name" value="Molybdenum cofactor-binding domain"/>
    <property type="match status" value="2"/>
</dbReference>
<dbReference type="InterPro" id="IPR008274">
    <property type="entry name" value="AldOxase/xan_DH_MoCoBD1"/>
</dbReference>
<feature type="domain" description="Aldehyde oxidase/xanthine dehydrogenase a/b hammerhead" evidence="1">
    <location>
        <begin position="217"/>
        <end position="295"/>
    </location>
</feature>
<dbReference type="InterPro" id="IPR052516">
    <property type="entry name" value="N-heterocyclic_Hydroxylase"/>
</dbReference>
<gene>
    <name evidence="2" type="ORF">EUB48_16460</name>
</gene>
<dbReference type="InterPro" id="IPR006311">
    <property type="entry name" value="TAT_signal"/>
</dbReference>
<dbReference type="PIRSF" id="PIRSF036389">
    <property type="entry name" value="IOR_B"/>
    <property type="match status" value="1"/>
</dbReference>